<feature type="signal peptide" evidence="1">
    <location>
        <begin position="1"/>
        <end position="17"/>
    </location>
</feature>
<evidence type="ECO:0000313" key="3">
    <source>
        <dbReference type="Proteomes" id="UP000282002"/>
    </source>
</evidence>
<dbReference type="KEGG" id="taw:EI545_11705"/>
<evidence type="ECO:0000256" key="1">
    <source>
        <dbReference type="SAM" id="SignalP"/>
    </source>
</evidence>
<dbReference type="OrthoDB" id="7847197at2"/>
<dbReference type="AlphaFoldDB" id="A0A3S8U798"/>
<dbReference type="EMBL" id="CP034328">
    <property type="protein sequence ID" value="AZL59448.1"/>
    <property type="molecule type" value="Genomic_DNA"/>
</dbReference>
<sequence>MIRIVALLLALASPSLGETARVISGEHADFTRLVVELPQESDWTVGRIPLGYAFATGSASQPGYDLSRVWNRIPRTRLRALRADPETGALELTLACPCHVFPFEYRPGMVVLDIKDGPPPQAPVLKRPSWAWPPAWPPNRRFR</sequence>
<gene>
    <name evidence="2" type="ORF">EI545_11705</name>
</gene>
<accession>A0A3S8U798</accession>
<evidence type="ECO:0000313" key="2">
    <source>
        <dbReference type="EMBL" id="AZL59448.1"/>
    </source>
</evidence>
<protein>
    <submittedName>
        <fullName evidence="2">Uncharacterized protein</fullName>
    </submittedName>
</protein>
<proteinExistence type="predicted"/>
<keyword evidence="1" id="KW-0732">Signal</keyword>
<keyword evidence="3" id="KW-1185">Reference proteome</keyword>
<name>A0A3S8U798_9RHOB</name>
<dbReference type="Proteomes" id="UP000282002">
    <property type="component" value="Chromosome"/>
</dbReference>
<feature type="chain" id="PRO_5018969264" evidence="1">
    <location>
        <begin position="18"/>
        <end position="143"/>
    </location>
</feature>
<reference evidence="2 3" key="1">
    <citation type="submission" date="2018-12" db="EMBL/GenBank/DDBJ databases">
        <title>Complete genome sequencing of Tabrizicola sp. K13M18.</title>
        <authorList>
            <person name="Bae J.-W."/>
        </authorList>
    </citation>
    <scope>NUCLEOTIDE SEQUENCE [LARGE SCALE GENOMIC DNA]</scope>
    <source>
        <strain evidence="2 3">K13M18</strain>
    </source>
</reference>
<organism evidence="2 3">
    <name type="scientific">Tabrizicola piscis</name>
    <dbReference type="NCBI Taxonomy" id="2494374"/>
    <lineage>
        <taxon>Bacteria</taxon>
        <taxon>Pseudomonadati</taxon>
        <taxon>Pseudomonadota</taxon>
        <taxon>Alphaproteobacteria</taxon>
        <taxon>Rhodobacterales</taxon>
        <taxon>Paracoccaceae</taxon>
        <taxon>Tabrizicola</taxon>
    </lineage>
</organism>
<dbReference type="RefSeq" id="WP_125325643.1">
    <property type="nucleotide sequence ID" value="NZ_CP034328.1"/>
</dbReference>